<organism evidence="1 2">
    <name type="scientific">Tritrichomonas musculus</name>
    <dbReference type="NCBI Taxonomy" id="1915356"/>
    <lineage>
        <taxon>Eukaryota</taxon>
        <taxon>Metamonada</taxon>
        <taxon>Parabasalia</taxon>
        <taxon>Tritrichomonadida</taxon>
        <taxon>Tritrichomonadidae</taxon>
        <taxon>Tritrichomonas</taxon>
    </lineage>
</organism>
<protein>
    <submittedName>
        <fullName evidence="1">Uncharacterized protein</fullName>
    </submittedName>
</protein>
<dbReference type="Proteomes" id="UP001470230">
    <property type="component" value="Unassembled WGS sequence"/>
</dbReference>
<sequence>MQDIIKDYERVFGKKITVKDIQDEFPKYKEAVYKYRIIILKQELIQNGYTDDEISKLIQSTDEQTYIKLNNEKSKTLTDLNRLMFNQEILKYFQDFKKETKSNIFISDLFKKLNHSSDAVIFYLTWFQYNKRNIEDVKKKRSHQEMLAHHKNDYAKGVFDMQQEINLYDRRKELFESQLGQIMRQYNVTFENLMENEALKTHDIEKDLERAKAVFDNRTDKEKYLDYLQQIGEEDNSYINYDAFEQRKYFKKKIKEIETNKKTLTNKRFDELFGYYQTNHPTEHVSEWYERYIWAKKIKDPIDLKKTENKLELDYQIISYNRNYPDNPWDKEKNSSLTDEAQLQLLRKINDAYTFYETSDLNKAIDEYNKVFKTNQVNLPEIIDKWGKNTDGAKYELLRKARVEEAKRLLGKNFNEDDYDENDEGLELLKSVIEFEKSKRFNFSKGEETFKDALDAYNEYFKSQGAARDIHWVKHEFESSKEKAKWGLQIYVLIDEINQFHEPAKYNRQDIRGKILDSTDNGESLYNKLIKEKEALTKEKEKFEKYAKEKEFQDSLEYWNQQHGSELNEDSALRILGVFQQSTDPYPRANKAYAELLLFY</sequence>
<evidence type="ECO:0000313" key="2">
    <source>
        <dbReference type="Proteomes" id="UP001470230"/>
    </source>
</evidence>
<reference evidence="1 2" key="1">
    <citation type="submission" date="2024-04" db="EMBL/GenBank/DDBJ databases">
        <title>Tritrichomonas musculus Genome.</title>
        <authorList>
            <person name="Alves-Ferreira E."/>
            <person name="Grigg M."/>
            <person name="Lorenzi H."/>
            <person name="Galac M."/>
        </authorList>
    </citation>
    <scope>NUCLEOTIDE SEQUENCE [LARGE SCALE GENOMIC DNA]</scope>
    <source>
        <strain evidence="1 2">EAF2021</strain>
    </source>
</reference>
<accession>A0ABR2KY05</accession>
<name>A0ABR2KY05_9EUKA</name>
<gene>
    <name evidence="1" type="ORF">M9Y10_013873</name>
</gene>
<keyword evidence="2" id="KW-1185">Reference proteome</keyword>
<proteinExistence type="predicted"/>
<dbReference type="EMBL" id="JAPFFF010000002">
    <property type="protein sequence ID" value="KAK8895987.1"/>
    <property type="molecule type" value="Genomic_DNA"/>
</dbReference>
<evidence type="ECO:0000313" key="1">
    <source>
        <dbReference type="EMBL" id="KAK8895987.1"/>
    </source>
</evidence>
<comment type="caution">
    <text evidence="1">The sequence shown here is derived from an EMBL/GenBank/DDBJ whole genome shotgun (WGS) entry which is preliminary data.</text>
</comment>